<protein>
    <submittedName>
        <fullName evidence="2">Uncharacterized protein</fullName>
    </submittedName>
</protein>
<sequence>MKITETHMQKLYDRENQIPQEKCNSVAGALSFSTTRRSRMSYSGPLIDCIYNKGPLRFFFGRFPEKTLKFVFFVSVKPYKNKQTQKRAPNSLASAIEDMVVPQKKFANGKRNDSTKSFKPMKKPFKKTKDDVAARSEAMALQLEDVPDFPRGGGTSLSKKEREKLYEEVDAEFDADERVSKKSKGGKSKKRIPSDLDDLGLLFGGGLHGKRPRYANKITTKVYYSQPS</sequence>
<reference evidence="2" key="1">
    <citation type="journal article" date="2000" name="DNA Res.">
        <title>Structural analysis of Arabidopsis thaliana chromosome 3. II. Sequence features of the 4,251,695 bp regions covered by 90 P1, TAC and BAC clones.</title>
        <authorList>
            <person name="Nakamura Y."/>
        </authorList>
    </citation>
    <scope>NUCLEOTIDE SEQUENCE [LARGE SCALE GENOMIC DNA]</scope>
    <source>
        <strain>cv. Columbia</strain>
    </source>
</reference>
<dbReference type="TAIR" id="AT3G11964"/>
<feature type="compositionally biased region" description="Basic residues" evidence="1">
    <location>
        <begin position="181"/>
        <end position="191"/>
    </location>
</feature>
<dbReference type="ExpressionAtlas" id="Q9LHM5">
    <property type="expression patterns" value="baseline and differential"/>
</dbReference>
<dbReference type="EMBL" id="AP002040">
    <property type="protein sequence ID" value="BAB03108.1"/>
    <property type="molecule type" value="Genomic_DNA"/>
</dbReference>
<proteinExistence type="predicted"/>
<feature type="region of interest" description="Disordered" evidence="1">
    <location>
        <begin position="107"/>
        <end position="127"/>
    </location>
</feature>
<evidence type="ECO:0000256" key="1">
    <source>
        <dbReference type="SAM" id="MobiDB-lite"/>
    </source>
</evidence>
<feature type="region of interest" description="Disordered" evidence="1">
    <location>
        <begin position="175"/>
        <end position="194"/>
    </location>
</feature>
<organism evidence="2">
    <name type="scientific">Arabidopsis thaliana</name>
    <name type="common">Mouse-ear cress</name>
    <dbReference type="NCBI Taxonomy" id="3702"/>
    <lineage>
        <taxon>Eukaryota</taxon>
        <taxon>Viridiplantae</taxon>
        <taxon>Streptophyta</taxon>
        <taxon>Embryophyta</taxon>
        <taxon>Tracheophyta</taxon>
        <taxon>Spermatophyta</taxon>
        <taxon>Magnoliopsida</taxon>
        <taxon>eudicotyledons</taxon>
        <taxon>Gunneridae</taxon>
        <taxon>Pentapetalae</taxon>
        <taxon>rosids</taxon>
        <taxon>malvids</taxon>
        <taxon>Brassicales</taxon>
        <taxon>Brassicaceae</taxon>
        <taxon>Camelineae</taxon>
        <taxon>Arabidopsis</taxon>
    </lineage>
</organism>
<evidence type="ECO:0000313" key="2">
    <source>
        <dbReference type="EMBL" id="BAB03108.1"/>
    </source>
</evidence>
<accession>Q9LHM5</accession>
<name>Q9LHM5_ARATH</name>
<dbReference type="AlphaFoldDB" id="Q9LHM5"/>